<evidence type="ECO:0000256" key="1">
    <source>
        <dbReference type="SAM" id="MobiDB-lite"/>
    </source>
</evidence>
<evidence type="ECO:0000259" key="2">
    <source>
        <dbReference type="Pfam" id="PF20231"/>
    </source>
</evidence>
<dbReference type="AlphaFoldDB" id="A0A060SW02"/>
<feature type="domain" description="DUF6589" evidence="2">
    <location>
        <begin position="384"/>
        <end position="790"/>
    </location>
</feature>
<proteinExistence type="predicted"/>
<comment type="caution">
    <text evidence="3">The sequence shown here is derived from an EMBL/GenBank/DDBJ whole genome shotgun (WGS) entry which is preliminary data.</text>
</comment>
<dbReference type="EMBL" id="CCBP010000368">
    <property type="protein sequence ID" value="CDO76384.1"/>
    <property type="molecule type" value="Genomic_DNA"/>
</dbReference>
<dbReference type="Pfam" id="PF20231">
    <property type="entry name" value="DUF6589"/>
    <property type="match status" value="1"/>
</dbReference>
<feature type="region of interest" description="Disordered" evidence="1">
    <location>
        <begin position="847"/>
        <end position="871"/>
    </location>
</feature>
<sequence>MSTRADFLCDVLRHLDKLNVTLSELLLFVLVHHLPTNTTSATTVNITSSTTSILSALFFHPATSALTGSWAHQTVRARTLKSIQELSRNGHEWHFNATHARPEQVTDFRIEDMVEHVSSTAPDLWNLVYGLLASGVDERRADGSHEAEAGGTGTAQVDDDEGYWDAEEISVLEEEESAANSRVSDSDAAASSMPLGRPEKRLRLKRALRRIKAVVLISILLHNEDQRCNLLQSTVGIFLHSCSAPEKLIKVLARMGISISLASIHRAIHSMSDEIDLDMEALGRTLTSGVGYNNFDFKLDVAIPTLDSLKDSLFHMTSATLLQLDHGIKPDDLRCSQLLWERSELNPLASDPRPFDPHKTMLHLYTLHPEPAPPAGTVLTCRSRFRSWFFQHTLFKHGPSALKASASTLPLPEAIESIPVSKLHHIPLRAMDINQSTVSGNIEALNNMLTQAGLGDPAHLARTRSGMPVEDISEHVVLVSGDLGTYERVLTAQRCCAQELTPFNRLQFVVFVPGLFHFKMAAADAIWRILVNPADARTDSTSFAKLFGKLRPNESSRLINNAKFRQQHELIEHVGALLQLDAWHVEVSKSTAGRYNSLEEWAESKPSAHAITQIADRLALEYVEGEDIDLHELQYELASDRDVIRENTLRTLNYLLLYAELSYAMNTGDIGRVETLYSPWVQLFRAAGKHKYATGILRFVHALYFTYPDGLQRAVRYNILVNPLGKPHHFRAVDWIIELLNLYIKVIYGGGGSNHTKARIVAESSLVVVYRSCHGNIERNFKLSGLTYAHVIKDMRKTIKAIVEEHLAVERPNETRKGRKSAYTIPDQLGQGAALIDAEVGRMSLLSEETEEAGDEGERPTAEDLSVEGII</sequence>
<dbReference type="STRING" id="5643.A0A060SW02"/>
<dbReference type="OMA" id="NTRRTHN"/>
<accession>A0A060SW02</accession>
<dbReference type="Proteomes" id="UP000029665">
    <property type="component" value="Unassembled WGS sequence"/>
</dbReference>
<evidence type="ECO:0000313" key="3">
    <source>
        <dbReference type="EMBL" id="CDO76384.1"/>
    </source>
</evidence>
<feature type="region of interest" description="Disordered" evidence="1">
    <location>
        <begin position="140"/>
        <end position="159"/>
    </location>
</feature>
<dbReference type="InterPro" id="IPR046496">
    <property type="entry name" value="DUF6589"/>
</dbReference>
<dbReference type="HOGENOM" id="CLU_009487_0_0_1"/>
<gene>
    <name evidence="3" type="ORF">BN946_scf184309.g1</name>
</gene>
<name>A0A060SW02_PYCCI</name>
<feature type="region of interest" description="Disordered" evidence="1">
    <location>
        <begin position="175"/>
        <end position="194"/>
    </location>
</feature>
<protein>
    <recommendedName>
        <fullName evidence="2">DUF6589 domain-containing protein</fullName>
    </recommendedName>
</protein>
<keyword evidence="4" id="KW-1185">Reference proteome</keyword>
<reference evidence="3" key="1">
    <citation type="submission" date="2014-01" db="EMBL/GenBank/DDBJ databases">
        <title>The genome of the white-rot fungus Pycnoporus cinnabarinus: a basidiomycete model with a versatile arsenal for lignocellulosic biomass breakdown.</title>
        <authorList>
            <person name="Levasseur A."/>
            <person name="Lomascolo A."/>
            <person name="Ruiz-Duenas F.J."/>
            <person name="Uzan E."/>
            <person name="Piumi F."/>
            <person name="Kues U."/>
            <person name="Ram A.F.J."/>
            <person name="Murat C."/>
            <person name="Haon M."/>
            <person name="Benoit I."/>
            <person name="Arfi Y."/>
            <person name="Chevret D."/>
            <person name="Drula E."/>
            <person name="Kwon M.J."/>
            <person name="Gouret P."/>
            <person name="Lesage-Meessen L."/>
            <person name="Lombard V."/>
            <person name="Mariette J."/>
            <person name="Noirot C."/>
            <person name="Park J."/>
            <person name="Patyshakuliyeva A."/>
            <person name="Wieneger R.A.B."/>
            <person name="Wosten H.A.B."/>
            <person name="Martin F."/>
            <person name="Coutinho P.M."/>
            <person name="de Vries R."/>
            <person name="Martinez A.T."/>
            <person name="Klopp C."/>
            <person name="Pontarotti P."/>
            <person name="Henrissat B."/>
            <person name="Record E."/>
        </authorList>
    </citation>
    <scope>NUCLEOTIDE SEQUENCE [LARGE SCALE GENOMIC DNA]</scope>
    <source>
        <strain evidence="3">BRFM137</strain>
    </source>
</reference>
<feature type="compositionally biased region" description="Low complexity" evidence="1">
    <location>
        <begin position="178"/>
        <end position="192"/>
    </location>
</feature>
<dbReference type="OrthoDB" id="4743193at2759"/>
<organism evidence="3 4">
    <name type="scientific">Pycnoporus cinnabarinus</name>
    <name type="common">Cinnabar-red polypore</name>
    <name type="synonym">Trametes cinnabarina</name>
    <dbReference type="NCBI Taxonomy" id="5643"/>
    <lineage>
        <taxon>Eukaryota</taxon>
        <taxon>Fungi</taxon>
        <taxon>Dikarya</taxon>
        <taxon>Basidiomycota</taxon>
        <taxon>Agaricomycotina</taxon>
        <taxon>Agaricomycetes</taxon>
        <taxon>Polyporales</taxon>
        <taxon>Polyporaceae</taxon>
        <taxon>Trametes</taxon>
    </lineage>
</organism>
<evidence type="ECO:0000313" key="4">
    <source>
        <dbReference type="Proteomes" id="UP000029665"/>
    </source>
</evidence>